<sequence>MRWARILQVILVLVVVGGLGGWLLLFRPVSQPGSNDMAAVFNHGSIGNEETQGIPYWIWRVLPQVFPDLLPNGGDGYAAFGLQWQRGDELPIGFSRMTLGVVPRVAPNCAFCHQGSYRLSPQMPAQLVSAGAGTRVDVQAYLRFLIAAGQDPRFTPDRLMDEIEGVVALPLWQRGLYRYVLIPATRQALRQQALRFAWTETRPDWGPGRIDPFNPVKFSNLGLPDDDTIGNSDMMPLWALGPVATTDSVIRSMHWDGLMTDLHETVVAGAIGDGMTQLSYPRSRKNLARMEDFIRVQVPPASPFRSDLPPGDPYRVEAEAVQAGHALYRRLCADCHDPAGARFRQPIPVIELGTDRHRLDMWSVEARDRYAAYEPDYNWGFRSFRKTQGYVAVNLTGLWLRGPYLHNGSVPSLRALLLPPQQRPVTFTRGNDLIDPANGGFRADPGGPGWLYDTRQPGNGNGGHLWGTELSPGDRESLLSYLKTL</sequence>
<gene>
    <name evidence="7" type="ORF">GL279_01070</name>
</gene>
<evidence type="ECO:0000259" key="6">
    <source>
        <dbReference type="PROSITE" id="PS51007"/>
    </source>
</evidence>
<proteinExistence type="predicted"/>
<dbReference type="GO" id="GO:0009055">
    <property type="term" value="F:electron transfer activity"/>
    <property type="evidence" value="ECO:0007669"/>
    <property type="project" value="InterPro"/>
</dbReference>
<keyword evidence="5" id="KW-0812">Transmembrane</keyword>
<name>A0A844H0V5_9RHOB</name>
<evidence type="ECO:0000313" key="7">
    <source>
        <dbReference type="EMBL" id="MTH33184.1"/>
    </source>
</evidence>
<organism evidence="7 8">
    <name type="scientific">Paracoccus limosus</name>
    <dbReference type="NCBI Taxonomy" id="913252"/>
    <lineage>
        <taxon>Bacteria</taxon>
        <taxon>Pseudomonadati</taxon>
        <taxon>Pseudomonadota</taxon>
        <taxon>Alphaproteobacteria</taxon>
        <taxon>Rhodobacterales</taxon>
        <taxon>Paracoccaceae</taxon>
        <taxon>Paracoccus</taxon>
    </lineage>
</organism>
<dbReference type="PANTHER" id="PTHR30600">
    <property type="entry name" value="CYTOCHROME C PEROXIDASE-RELATED"/>
    <property type="match status" value="1"/>
</dbReference>
<keyword evidence="5" id="KW-1133">Transmembrane helix</keyword>
<keyword evidence="5" id="KW-0472">Membrane</keyword>
<dbReference type="SUPFAM" id="SSF46626">
    <property type="entry name" value="Cytochrome c"/>
    <property type="match status" value="1"/>
</dbReference>
<dbReference type="InterPro" id="IPR009056">
    <property type="entry name" value="Cyt_c-like_dom"/>
</dbReference>
<dbReference type="InterPro" id="IPR036909">
    <property type="entry name" value="Cyt_c-like_dom_sf"/>
</dbReference>
<dbReference type="InterPro" id="IPR051395">
    <property type="entry name" value="Cytochrome_c_Peroxidase/MauG"/>
</dbReference>
<protein>
    <submittedName>
        <fullName evidence="7">Cytochrome c</fullName>
    </submittedName>
</protein>
<dbReference type="Proteomes" id="UP000442533">
    <property type="component" value="Unassembled WGS sequence"/>
</dbReference>
<dbReference type="GO" id="GO:0046872">
    <property type="term" value="F:metal ion binding"/>
    <property type="evidence" value="ECO:0007669"/>
    <property type="project" value="UniProtKB-KW"/>
</dbReference>
<evidence type="ECO:0000256" key="3">
    <source>
        <dbReference type="ARBA" id="ARBA00023004"/>
    </source>
</evidence>
<dbReference type="Pfam" id="PF21419">
    <property type="entry name" value="RoxA-like_Cyt-c"/>
    <property type="match status" value="1"/>
</dbReference>
<dbReference type="GO" id="GO:0004130">
    <property type="term" value="F:cytochrome-c peroxidase activity"/>
    <property type="evidence" value="ECO:0007669"/>
    <property type="project" value="TreeGrafter"/>
</dbReference>
<dbReference type="RefSeq" id="WP_155062742.1">
    <property type="nucleotide sequence ID" value="NZ_WMIF01000001.1"/>
</dbReference>
<dbReference type="EMBL" id="WMIF01000001">
    <property type="protein sequence ID" value="MTH33184.1"/>
    <property type="molecule type" value="Genomic_DNA"/>
</dbReference>
<dbReference type="AlphaFoldDB" id="A0A844H0V5"/>
<dbReference type="GO" id="GO:0020037">
    <property type="term" value="F:heme binding"/>
    <property type="evidence" value="ECO:0007669"/>
    <property type="project" value="InterPro"/>
</dbReference>
<keyword evidence="3 4" id="KW-0408">Iron</keyword>
<dbReference type="PANTHER" id="PTHR30600:SF9">
    <property type="entry name" value="BLR7738 PROTEIN"/>
    <property type="match status" value="1"/>
</dbReference>
<evidence type="ECO:0000256" key="1">
    <source>
        <dbReference type="ARBA" id="ARBA00022617"/>
    </source>
</evidence>
<dbReference type="Gene3D" id="1.10.760.10">
    <property type="entry name" value="Cytochrome c-like domain"/>
    <property type="match status" value="1"/>
</dbReference>
<keyword evidence="1 4" id="KW-0349">Heme</keyword>
<evidence type="ECO:0000256" key="5">
    <source>
        <dbReference type="SAM" id="Phobius"/>
    </source>
</evidence>
<keyword evidence="2 4" id="KW-0479">Metal-binding</keyword>
<dbReference type="OrthoDB" id="417271at2"/>
<reference evidence="7 8" key="1">
    <citation type="submission" date="2019-11" db="EMBL/GenBank/DDBJ databases">
        <authorList>
            <person name="Dong K."/>
        </authorList>
    </citation>
    <scope>NUCLEOTIDE SEQUENCE [LARGE SCALE GENOMIC DNA]</scope>
    <source>
        <strain evidence="7 8">JCM 17370</strain>
    </source>
</reference>
<comment type="caution">
    <text evidence="7">The sequence shown here is derived from an EMBL/GenBank/DDBJ whole genome shotgun (WGS) entry which is preliminary data.</text>
</comment>
<feature type="domain" description="Cytochrome c" evidence="6">
    <location>
        <begin position="319"/>
        <end position="485"/>
    </location>
</feature>
<evidence type="ECO:0000256" key="4">
    <source>
        <dbReference type="PROSITE-ProRule" id="PRU00433"/>
    </source>
</evidence>
<evidence type="ECO:0000313" key="8">
    <source>
        <dbReference type="Proteomes" id="UP000442533"/>
    </source>
</evidence>
<dbReference type="PROSITE" id="PS51007">
    <property type="entry name" value="CYTC"/>
    <property type="match status" value="1"/>
</dbReference>
<evidence type="ECO:0000256" key="2">
    <source>
        <dbReference type="ARBA" id="ARBA00022723"/>
    </source>
</evidence>
<keyword evidence="8" id="KW-1185">Reference proteome</keyword>
<accession>A0A844H0V5</accession>
<feature type="transmembrane region" description="Helical" evidence="5">
    <location>
        <begin position="6"/>
        <end position="26"/>
    </location>
</feature>